<evidence type="ECO:0000313" key="8">
    <source>
        <dbReference type="Proteomes" id="UP001248581"/>
    </source>
</evidence>
<feature type="domain" description="PAC" evidence="6">
    <location>
        <begin position="123"/>
        <end position="175"/>
    </location>
</feature>
<dbReference type="PANTHER" id="PTHR43065">
    <property type="entry name" value="SENSOR HISTIDINE KINASE"/>
    <property type="match status" value="1"/>
</dbReference>
<dbReference type="Gene3D" id="3.30.450.20">
    <property type="entry name" value="PAS domain"/>
    <property type="match status" value="1"/>
</dbReference>
<keyword evidence="8" id="KW-1185">Reference proteome</keyword>
<dbReference type="Pfam" id="PF02518">
    <property type="entry name" value="HATPase_c"/>
    <property type="match status" value="1"/>
</dbReference>
<dbReference type="EMBL" id="CP134146">
    <property type="protein sequence ID" value="WNC67181.1"/>
    <property type="molecule type" value="Genomic_DNA"/>
</dbReference>
<accession>A0ABY9TEQ0</accession>
<dbReference type="PRINTS" id="PR00344">
    <property type="entry name" value="BCTRLSENSOR"/>
</dbReference>
<feature type="domain" description="Histidine kinase" evidence="5">
    <location>
        <begin position="202"/>
        <end position="455"/>
    </location>
</feature>
<evidence type="ECO:0000256" key="3">
    <source>
        <dbReference type="ARBA" id="ARBA00022553"/>
    </source>
</evidence>
<proteinExistence type="predicted"/>
<dbReference type="Proteomes" id="UP001248581">
    <property type="component" value="Chromosome"/>
</dbReference>
<organism evidence="7 8">
    <name type="scientific">Thalassotalea nanhaiensis</name>
    <dbReference type="NCBI Taxonomy" id="3065648"/>
    <lineage>
        <taxon>Bacteria</taxon>
        <taxon>Pseudomonadati</taxon>
        <taxon>Pseudomonadota</taxon>
        <taxon>Gammaproteobacteria</taxon>
        <taxon>Alteromonadales</taxon>
        <taxon>Colwelliaceae</taxon>
        <taxon>Thalassotalea</taxon>
    </lineage>
</organism>
<keyword evidence="7" id="KW-0067">ATP-binding</keyword>
<dbReference type="InterPro" id="IPR004358">
    <property type="entry name" value="Sig_transdc_His_kin-like_C"/>
</dbReference>
<dbReference type="InterPro" id="IPR005467">
    <property type="entry name" value="His_kinase_dom"/>
</dbReference>
<evidence type="ECO:0000259" key="6">
    <source>
        <dbReference type="PROSITE" id="PS50113"/>
    </source>
</evidence>
<dbReference type="SMART" id="SM00387">
    <property type="entry name" value="HATPase_c"/>
    <property type="match status" value="1"/>
</dbReference>
<dbReference type="PROSITE" id="PS50113">
    <property type="entry name" value="PAC"/>
    <property type="match status" value="1"/>
</dbReference>
<evidence type="ECO:0000256" key="2">
    <source>
        <dbReference type="ARBA" id="ARBA00012438"/>
    </source>
</evidence>
<keyword evidence="7" id="KW-0547">Nucleotide-binding</keyword>
<dbReference type="GO" id="GO:0005524">
    <property type="term" value="F:ATP binding"/>
    <property type="evidence" value="ECO:0007669"/>
    <property type="project" value="UniProtKB-KW"/>
</dbReference>
<dbReference type="SUPFAM" id="SSF55785">
    <property type="entry name" value="PYP-like sensor domain (PAS domain)"/>
    <property type="match status" value="1"/>
</dbReference>
<dbReference type="Gene3D" id="3.30.565.10">
    <property type="entry name" value="Histidine kinase-like ATPase, C-terminal domain"/>
    <property type="match status" value="1"/>
</dbReference>
<dbReference type="EC" id="2.7.13.3" evidence="2"/>
<keyword evidence="4" id="KW-0175">Coiled coil</keyword>
<dbReference type="InterPro" id="IPR000700">
    <property type="entry name" value="PAS-assoc_C"/>
</dbReference>
<dbReference type="RefSeq" id="WP_348386345.1">
    <property type="nucleotide sequence ID" value="NZ_CP134146.1"/>
</dbReference>
<dbReference type="CDD" id="cd00082">
    <property type="entry name" value="HisKA"/>
    <property type="match status" value="1"/>
</dbReference>
<evidence type="ECO:0000256" key="4">
    <source>
        <dbReference type="SAM" id="Coils"/>
    </source>
</evidence>
<reference evidence="8" key="1">
    <citation type="submission" date="2023-09" db="EMBL/GenBank/DDBJ databases">
        <authorList>
            <person name="Li S."/>
            <person name="Li X."/>
            <person name="Zhang C."/>
            <person name="Zhao Z."/>
        </authorList>
    </citation>
    <scope>NUCLEOTIDE SEQUENCE [LARGE SCALE GENOMIC DNA]</scope>
    <source>
        <strain evidence="8">SQ345</strain>
    </source>
</reference>
<evidence type="ECO:0000313" key="7">
    <source>
        <dbReference type="EMBL" id="WNC67181.1"/>
    </source>
</evidence>
<dbReference type="PROSITE" id="PS50109">
    <property type="entry name" value="HIS_KIN"/>
    <property type="match status" value="1"/>
</dbReference>
<dbReference type="SUPFAM" id="SSF55874">
    <property type="entry name" value="ATPase domain of HSP90 chaperone/DNA topoisomerase II/histidine kinase"/>
    <property type="match status" value="1"/>
</dbReference>
<dbReference type="InterPro" id="IPR003661">
    <property type="entry name" value="HisK_dim/P_dom"/>
</dbReference>
<protein>
    <recommendedName>
        <fullName evidence="2">histidine kinase</fullName>
        <ecNumber evidence="2">2.7.13.3</ecNumber>
    </recommendedName>
</protein>
<dbReference type="InterPro" id="IPR003594">
    <property type="entry name" value="HATPase_dom"/>
</dbReference>
<name>A0ABY9TEQ0_9GAMM</name>
<dbReference type="PANTHER" id="PTHR43065:SF50">
    <property type="entry name" value="HISTIDINE KINASE"/>
    <property type="match status" value="1"/>
</dbReference>
<sequence length="455" mass="51214">MSNNKSGKSISKREQRHHSLFSELPLGIIEQDWSIIKKEIDKLHPENIDNLPLYFKNNPLFLRKLVDSIKINSVNDSALKIYGANSITEFIEAEENAEEWWDEDWESLYASEISALASTNKINYQELKETRMDGSIFDVRLITRLVSGDEDTWNRILTIIEDVTERKNYEAEIIKAQQELKDKQRQLVHSEKLASVGLLAAGIAHEINNPTGFIKSNLETLADYKNSIIAVFQVYSELEQALMLHQEILSESKTGELLNKVLEIKQQKQLDYILSDITMLLDDSINGTVRIQKIVMQLKQFSQVDEAGLKWVDLNEDVIETALRIVCNELKYKCKLKTLLAPLPKYKCCPGELGQVIMNLLLNANDAIGVKGEVSLTSEVTDMGINISVSDTGLGISEDDMWKIFDPFYTSKVTGKGTGLGLSISQSIVEKYGGTISVDSELNKGTIFTVFLPLG</sequence>
<dbReference type="Gene3D" id="1.10.287.130">
    <property type="match status" value="1"/>
</dbReference>
<dbReference type="InterPro" id="IPR000014">
    <property type="entry name" value="PAS"/>
</dbReference>
<dbReference type="NCBIfam" id="TIGR00229">
    <property type="entry name" value="sensory_box"/>
    <property type="match status" value="1"/>
</dbReference>
<dbReference type="InterPro" id="IPR036890">
    <property type="entry name" value="HATPase_C_sf"/>
</dbReference>
<evidence type="ECO:0000259" key="5">
    <source>
        <dbReference type="PROSITE" id="PS50109"/>
    </source>
</evidence>
<gene>
    <name evidence="7" type="ORF">RI845_11705</name>
</gene>
<keyword evidence="3" id="KW-0597">Phosphoprotein</keyword>
<evidence type="ECO:0000256" key="1">
    <source>
        <dbReference type="ARBA" id="ARBA00000085"/>
    </source>
</evidence>
<feature type="coiled-coil region" evidence="4">
    <location>
        <begin position="166"/>
        <end position="193"/>
    </location>
</feature>
<comment type="catalytic activity">
    <reaction evidence="1">
        <text>ATP + protein L-histidine = ADP + protein N-phospho-L-histidine.</text>
        <dbReference type="EC" id="2.7.13.3"/>
    </reaction>
</comment>
<dbReference type="InterPro" id="IPR035965">
    <property type="entry name" value="PAS-like_dom_sf"/>
</dbReference>